<dbReference type="SMART" id="SM00347">
    <property type="entry name" value="HTH_MARR"/>
    <property type="match status" value="1"/>
</dbReference>
<dbReference type="InterPro" id="IPR000835">
    <property type="entry name" value="HTH_MarR-typ"/>
</dbReference>
<protein>
    <recommendedName>
        <fullName evidence="4">HTH marR-type domain-containing protein</fullName>
    </recommendedName>
</protein>
<sequence length="146" mass="15803">MNETTVADQLNWAARLLARETETMLGPIGLNPAYVPVLLALSAGGAHTPKGLAEAASVEQPTMTATIQRMERDGFVTRKRNPDDGRSALIALTPLGYERIADMDRALGALNELLLEQFTTAERGQFLELLGRVVSLLEVQTGRTGQ</sequence>
<accession>A0A087LZX4</accession>
<evidence type="ECO:0000256" key="2">
    <source>
        <dbReference type="ARBA" id="ARBA00023125"/>
    </source>
</evidence>
<name>A0A087LZX4_9HYPH</name>
<keyword evidence="3" id="KW-0804">Transcription</keyword>
<evidence type="ECO:0000259" key="4">
    <source>
        <dbReference type="PROSITE" id="PS50995"/>
    </source>
</evidence>
<dbReference type="Gene3D" id="1.10.10.10">
    <property type="entry name" value="Winged helix-like DNA-binding domain superfamily/Winged helix DNA-binding domain"/>
    <property type="match status" value="1"/>
</dbReference>
<proteinExistence type="predicted"/>
<dbReference type="OrthoDB" id="511972at2"/>
<dbReference type="PANTHER" id="PTHR42756">
    <property type="entry name" value="TRANSCRIPTIONAL REGULATOR, MARR"/>
    <property type="match status" value="1"/>
</dbReference>
<keyword evidence="6" id="KW-1185">Reference proteome</keyword>
<evidence type="ECO:0000256" key="3">
    <source>
        <dbReference type="ARBA" id="ARBA00023163"/>
    </source>
</evidence>
<dbReference type="RefSeq" id="WP_035084826.1">
    <property type="nucleotide sequence ID" value="NZ_JQGC01000015.1"/>
</dbReference>
<dbReference type="Pfam" id="PF12802">
    <property type="entry name" value="MarR_2"/>
    <property type="match status" value="1"/>
</dbReference>
<dbReference type="Proteomes" id="UP000028981">
    <property type="component" value="Unassembled WGS sequence"/>
</dbReference>
<organism evidence="5 6">
    <name type="scientific">Devosia riboflavina</name>
    <dbReference type="NCBI Taxonomy" id="46914"/>
    <lineage>
        <taxon>Bacteria</taxon>
        <taxon>Pseudomonadati</taxon>
        <taxon>Pseudomonadota</taxon>
        <taxon>Alphaproteobacteria</taxon>
        <taxon>Hyphomicrobiales</taxon>
        <taxon>Devosiaceae</taxon>
        <taxon>Devosia</taxon>
    </lineage>
</organism>
<dbReference type="STRING" id="46914.JP75_16435"/>
<dbReference type="InterPro" id="IPR036388">
    <property type="entry name" value="WH-like_DNA-bd_sf"/>
</dbReference>
<reference evidence="5 6" key="1">
    <citation type="submission" date="2014-08" db="EMBL/GenBank/DDBJ databases">
        <authorList>
            <person name="Hassan Y.I."/>
            <person name="Lepp D."/>
            <person name="Zhou T."/>
        </authorList>
    </citation>
    <scope>NUCLEOTIDE SEQUENCE [LARGE SCALE GENOMIC DNA]</scope>
    <source>
        <strain evidence="5 6">IFO13584</strain>
    </source>
</reference>
<dbReference type="SUPFAM" id="SSF46785">
    <property type="entry name" value="Winged helix' DNA-binding domain"/>
    <property type="match status" value="1"/>
</dbReference>
<keyword evidence="1" id="KW-0805">Transcription regulation</keyword>
<dbReference type="GO" id="GO:0003677">
    <property type="term" value="F:DNA binding"/>
    <property type="evidence" value="ECO:0007669"/>
    <property type="project" value="UniProtKB-KW"/>
</dbReference>
<dbReference type="PRINTS" id="PR00598">
    <property type="entry name" value="HTHMARR"/>
</dbReference>
<dbReference type="PANTHER" id="PTHR42756:SF1">
    <property type="entry name" value="TRANSCRIPTIONAL REPRESSOR OF EMRAB OPERON"/>
    <property type="match status" value="1"/>
</dbReference>
<evidence type="ECO:0000313" key="6">
    <source>
        <dbReference type="Proteomes" id="UP000028981"/>
    </source>
</evidence>
<keyword evidence="2" id="KW-0238">DNA-binding</keyword>
<evidence type="ECO:0000313" key="5">
    <source>
        <dbReference type="EMBL" id="KFL30177.1"/>
    </source>
</evidence>
<gene>
    <name evidence="5" type="ORF">JP75_16435</name>
</gene>
<dbReference type="PROSITE" id="PS50995">
    <property type="entry name" value="HTH_MARR_2"/>
    <property type="match status" value="1"/>
</dbReference>
<comment type="caution">
    <text evidence="5">The sequence shown here is derived from an EMBL/GenBank/DDBJ whole genome shotgun (WGS) entry which is preliminary data.</text>
</comment>
<dbReference type="AlphaFoldDB" id="A0A087LZX4"/>
<dbReference type="GO" id="GO:0003700">
    <property type="term" value="F:DNA-binding transcription factor activity"/>
    <property type="evidence" value="ECO:0007669"/>
    <property type="project" value="InterPro"/>
</dbReference>
<dbReference type="EMBL" id="JQGC01000015">
    <property type="protein sequence ID" value="KFL30177.1"/>
    <property type="molecule type" value="Genomic_DNA"/>
</dbReference>
<feature type="domain" description="HTH marR-type" evidence="4">
    <location>
        <begin position="3"/>
        <end position="135"/>
    </location>
</feature>
<evidence type="ECO:0000256" key="1">
    <source>
        <dbReference type="ARBA" id="ARBA00023015"/>
    </source>
</evidence>
<dbReference type="InterPro" id="IPR036390">
    <property type="entry name" value="WH_DNA-bd_sf"/>
</dbReference>